<dbReference type="AlphaFoldDB" id="A0A8X8YIN4"/>
<proteinExistence type="predicted"/>
<organism evidence="2">
    <name type="scientific">Salvia splendens</name>
    <name type="common">Scarlet sage</name>
    <dbReference type="NCBI Taxonomy" id="180675"/>
    <lineage>
        <taxon>Eukaryota</taxon>
        <taxon>Viridiplantae</taxon>
        <taxon>Streptophyta</taxon>
        <taxon>Embryophyta</taxon>
        <taxon>Tracheophyta</taxon>
        <taxon>Spermatophyta</taxon>
        <taxon>Magnoliopsida</taxon>
        <taxon>eudicotyledons</taxon>
        <taxon>Gunneridae</taxon>
        <taxon>Pentapetalae</taxon>
        <taxon>asterids</taxon>
        <taxon>lamiids</taxon>
        <taxon>Lamiales</taxon>
        <taxon>Lamiaceae</taxon>
        <taxon>Nepetoideae</taxon>
        <taxon>Mentheae</taxon>
        <taxon>Salviinae</taxon>
        <taxon>Salvia</taxon>
        <taxon>Salvia subgen. Calosphace</taxon>
        <taxon>core Calosphace</taxon>
    </lineage>
</organism>
<reference evidence="2" key="1">
    <citation type="submission" date="2018-01" db="EMBL/GenBank/DDBJ databases">
        <authorList>
            <person name="Mao J.F."/>
        </authorList>
    </citation>
    <scope>NUCLEOTIDE SEQUENCE</scope>
    <source>
        <strain evidence="2">Huo1</strain>
        <tissue evidence="2">Leaf</tissue>
    </source>
</reference>
<dbReference type="EMBL" id="PNBA02000003">
    <property type="protein sequence ID" value="KAG6430293.1"/>
    <property type="molecule type" value="Genomic_DNA"/>
</dbReference>
<protein>
    <submittedName>
        <fullName evidence="2">Uncharacterized protein</fullName>
    </submittedName>
</protein>
<gene>
    <name evidence="2" type="ORF">SASPL_108357</name>
    <name evidence="1" type="ORF">SASPL_118537</name>
</gene>
<keyword evidence="3" id="KW-1185">Reference proteome</keyword>
<reference evidence="2" key="2">
    <citation type="submission" date="2020-08" db="EMBL/GenBank/DDBJ databases">
        <title>Plant Genome Project.</title>
        <authorList>
            <person name="Zhang R.-G."/>
        </authorList>
    </citation>
    <scope>NUCLEOTIDE SEQUENCE</scope>
    <source>
        <strain evidence="2">Huo1</strain>
        <tissue evidence="2">Leaf</tissue>
    </source>
</reference>
<dbReference type="EMBL" id="PNBA02000006">
    <property type="protein sequence ID" value="KAG6421977.1"/>
    <property type="molecule type" value="Genomic_DNA"/>
</dbReference>
<evidence type="ECO:0000313" key="3">
    <source>
        <dbReference type="Proteomes" id="UP000298416"/>
    </source>
</evidence>
<comment type="caution">
    <text evidence="2">The sequence shown here is derived from an EMBL/GenBank/DDBJ whole genome shotgun (WGS) entry which is preliminary data.</text>
</comment>
<sequence length="105" mass="11837">MIQNPKYPGYGPEIDSIGGLKPDPEIAANFSHDDRQFAVNNNDADESRGTHLLQFLSESVLLCFALKALQIVRRILLDSSWLMRTTYLSYKSVFGFIRVNVGVMN</sequence>
<accession>A0A8X8YIN4</accession>
<evidence type="ECO:0000313" key="2">
    <source>
        <dbReference type="EMBL" id="KAG6430293.1"/>
    </source>
</evidence>
<name>A0A8X8YIN4_SALSN</name>
<dbReference type="Proteomes" id="UP000298416">
    <property type="component" value="Unassembled WGS sequence"/>
</dbReference>
<evidence type="ECO:0000313" key="1">
    <source>
        <dbReference type="EMBL" id="KAG6421977.1"/>
    </source>
</evidence>